<gene>
    <name evidence="2" type="ORF">KIN20_028570</name>
</gene>
<dbReference type="AlphaFoldDB" id="A0AAD5R1G1"/>
<dbReference type="EMBL" id="JAHQIW010005960">
    <property type="protein sequence ID" value="KAJ1367623.1"/>
    <property type="molecule type" value="Genomic_DNA"/>
</dbReference>
<evidence type="ECO:0000256" key="1">
    <source>
        <dbReference type="SAM" id="MobiDB-lite"/>
    </source>
</evidence>
<reference evidence="2" key="1">
    <citation type="submission" date="2021-06" db="EMBL/GenBank/DDBJ databases">
        <title>Parelaphostrongylus tenuis whole genome reference sequence.</title>
        <authorList>
            <person name="Garwood T.J."/>
            <person name="Larsen P.A."/>
            <person name="Fountain-Jones N.M."/>
            <person name="Garbe J.R."/>
            <person name="Macchietto M.G."/>
            <person name="Kania S.A."/>
            <person name="Gerhold R.W."/>
            <person name="Richards J.E."/>
            <person name="Wolf T.M."/>
        </authorList>
    </citation>
    <scope>NUCLEOTIDE SEQUENCE</scope>
    <source>
        <strain evidence="2">MNPRO001-30</strain>
        <tissue evidence="2">Meninges</tissue>
    </source>
</reference>
<evidence type="ECO:0000313" key="2">
    <source>
        <dbReference type="EMBL" id="KAJ1367623.1"/>
    </source>
</evidence>
<keyword evidence="3" id="KW-1185">Reference proteome</keyword>
<proteinExistence type="predicted"/>
<protein>
    <submittedName>
        <fullName evidence="2">Uncharacterized protein</fullName>
    </submittedName>
</protein>
<feature type="compositionally biased region" description="Basic and acidic residues" evidence="1">
    <location>
        <begin position="38"/>
        <end position="56"/>
    </location>
</feature>
<comment type="caution">
    <text evidence="2">The sequence shown here is derived from an EMBL/GenBank/DDBJ whole genome shotgun (WGS) entry which is preliminary data.</text>
</comment>
<feature type="region of interest" description="Disordered" evidence="1">
    <location>
        <begin position="37"/>
        <end position="56"/>
    </location>
</feature>
<dbReference type="Proteomes" id="UP001196413">
    <property type="component" value="Unassembled WGS sequence"/>
</dbReference>
<sequence>MDVDIVRQGSDNKDGECNRCSEEALWKTPVKVITEMEENVKNSSEEDWLRRKELCD</sequence>
<accession>A0AAD5R1G1</accession>
<organism evidence="2 3">
    <name type="scientific">Parelaphostrongylus tenuis</name>
    <name type="common">Meningeal worm</name>
    <dbReference type="NCBI Taxonomy" id="148309"/>
    <lineage>
        <taxon>Eukaryota</taxon>
        <taxon>Metazoa</taxon>
        <taxon>Ecdysozoa</taxon>
        <taxon>Nematoda</taxon>
        <taxon>Chromadorea</taxon>
        <taxon>Rhabditida</taxon>
        <taxon>Rhabditina</taxon>
        <taxon>Rhabditomorpha</taxon>
        <taxon>Strongyloidea</taxon>
        <taxon>Metastrongylidae</taxon>
        <taxon>Parelaphostrongylus</taxon>
    </lineage>
</organism>
<name>A0AAD5R1G1_PARTN</name>
<evidence type="ECO:0000313" key="3">
    <source>
        <dbReference type="Proteomes" id="UP001196413"/>
    </source>
</evidence>